<proteinExistence type="predicted"/>
<dbReference type="EMBL" id="UINC01216770">
    <property type="protein sequence ID" value="SVE43045.1"/>
    <property type="molecule type" value="Genomic_DNA"/>
</dbReference>
<dbReference type="GO" id="GO:0016020">
    <property type="term" value="C:membrane"/>
    <property type="evidence" value="ECO:0007669"/>
    <property type="project" value="InterPro"/>
</dbReference>
<keyword evidence="2 4" id="KW-1133">Transmembrane helix</keyword>
<evidence type="ECO:0000256" key="3">
    <source>
        <dbReference type="ARBA" id="ARBA00023136"/>
    </source>
</evidence>
<evidence type="ECO:0000256" key="4">
    <source>
        <dbReference type="SAM" id="Phobius"/>
    </source>
</evidence>
<feature type="non-terminal residue" evidence="5">
    <location>
        <position position="123"/>
    </location>
</feature>
<dbReference type="Gene3D" id="1.20.1560.10">
    <property type="entry name" value="ABC transporter type 1, transmembrane domain"/>
    <property type="match status" value="1"/>
</dbReference>
<dbReference type="AlphaFoldDB" id="A0A383DFK8"/>
<feature type="transmembrane region" description="Helical" evidence="4">
    <location>
        <begin position="20"/>
        <end position="42"/>
    </location>
</feature>
<evidence type="ECO:0000256" key="1">
    <source>
        <dbReference type="ARBA" id="ARBA00022692"/>
    </source>
</evidence>
<dbReference type="SUPFAM" id="SSF90123">
    <property type="entry name" value="ABC transporter transmembrane region"/>
    <property type="match status" value="1"/>
</dbReference>
<protein>
    <submittedName>
        <fullName evidence="5">Uncharacterized protein</fullName>
    </submittedName>
</protein>
<name>A0A383DFK8_9ZZZZ</name>
<accession>A0A383DFK8</accession>
<feature type="transmembrane region" description="Helical" evidence="4">
    <location>
        <begin position="74"/>
        <end position="101"/>
    </location>
</feature>
<evidence type="ECO:0000256" key="2">
    <source>
        <dbReference type="ARBA" id="ARBA00022989"/>
    </source>
</evidence>
<evidence type="ECO:0000313" key="5">
    <source>
        <dbReference type="EMBL" id="SVE43045.1"/>
    </source>
</evidence>
<gene>
    <name evidence="5" type="ORF">METZ01_LOCUS495899</name>
</gene>
<keyword evidence="3 4" id="KW-0472">Membrane</keyword>
<sequence length="123" mass="14553">MLKVMHQLYDVFEPQERREVKWIFVAVLLMASFDLLGLVSIMPFMTVVADSSITHRNPNLEWIYNTFNFSSIQWFLFFLGCVSLLFLTIATAVNVGGNWFLVKFTRKCQHTVRKRLMTHYLRQ</sequence>
<dbReference type="GO" id="GO:0005524">
    <property type="term" value="F:ATP binding"/>
    <property type="evidence" value="ECO:0007669"/>
    <property type="project" value="InterPro"/>
</dbReference>
<reference evidence="5" key="1">
    <citation type="submission" date="2018-05" db="EMBL/GenBank/DDBJ databases">
        <authorList>
            <person name="Lanie J.A."/>
            <person name="Ng W.-L."/>
            <person name="Kazmierczak K.M."/>
            <person name="Andrzejewski T.M."/>
            <person name="Davidsen T.M."/>
            <person name="Wayne K.J."/>
            <person name="Tettelin H."/>
            <person name="Glass J.I."/>
            <person name="Rusch D."/>
            <person name="Podicherti R."/>
            <person name="Tsui H.-C.T."/>
            <person name="Winkler M.E."/>
        </authorList>
    </citation>
    <scope>NUCLEOTIDE SEQUENCE</scope>
</reference>
<organism evidence="5">
    <name type="scientific">marine metagenome</name>
    <dbReference type="NCBI Taxonomy" id="408172"/>
    <lineage>
        <taxon>unclassified sequences</taxon>
        <taxon>metagenomes</taxon>
        <taxon>ecological metagenomes</taxon>
    </lineage>
</organism>
<dbReference type="InterPro" id="IPR036640">
    <property type="entry name" value="ABC1_TM_sf"/>
</dbReference>
<keyword evidence="1 4" id="KW-0812">Transmembrane</keyword>